<keyword evidence="2" id="KW-1185">Reference proteome</keyword>
<protein>
    <recommendedName>
        <fullName evidence="3">4'-phosphopantetheinyl transferase</fullName>
    </recommendedName>
</protein>
<dbReference type="RefSeq" id="WP_283898249.1">
    <property type="nucleotide sequence ID" value="NZ_JARWAF010000011.1"/>
</dbReference>
<dbReference type="EMBL" id="JARWAF010000011">
    <property type="protein sequence ID" value="MDJ1643627.1"/>
    <property type="molecule type" value="Genomic_DNA"/>
</dbReference>
<evidence type="ECO:0000313" key="2">
    <source>
        <dbReference type="Proteomes" id="UP001237194"/>
    </source>
</evidence>
<sequence length="255" mass="27876">MLLAGLEDRLRLDPERPLLVHRAPGPLTFAVVSIAWLRSLDPAALEHLADTRLHPSERAVHRGLSLPKRRSEWLAGRLAVKYAVADHLRRGGRGSRHDASDPHEIVVHAVPDGPRAGKPFVREPVHIGLSHSLDYAIAVGGAHPLGIDLEGRPMGPHVARMLAVPGGRQAPAGLRRVAGMPLRLRWACREAVVKYTGVAGREALHQTRVTDWQPDGTFRWSPGASLLRHSRGADSLPAHGWARQLGSYALAVTWR</sequence>
<dbReference type="Proteomes" id="UP001237194">
    <property type="component" value="Unassembled WGS sequence"/>
</dbReference>
<dbReference type="SUPFAM" id="SSF56214">
    <property type="entry name" value="4'-phosphopantetheinyl transferase"/>
    <property type="match status" value="1"/>
</dbReference>
<dbReference type="Gene3D" id="3.90.470.20">
    <property type="entry name" value="4'-phosphopantetheinyl transferase domain"/>
    <property type="match status" value="1"/>
</dbReference>
<organism evidence="1 2">
    <name type="scientific">Streptomyces pakalii</name>
    <dbReference type="NCBI Taxonomy" id="3036494"/>
    <lineage>
        <taxon>Bacteria</taxon>
        <taxon>Bacillati</taxon>
        <taxon>Actinomycetota</taxon>
        <taxon>Actinomycetes</taxon>
        <taxon>Kitasatosporales</taxon>
        <taxon>Streptomycetaceae</taxon>
        <taxon>Streptomyces</taxon>
    </lineage>
</organism>
<reference evidence="1 2" key="1">
    <citation type="submission" date="2023-04" db="EMBL/GenBank/DDBJ databases">
        <title>A novel species of the genus Streptomyces: Streptomyces pakalii sp. nov. isolated from a Mexican soil jungle.</title>
        <authorList>
            <person name="Chavez-Hernandez M.A."/>
            <person name="Ortiz-Alvarez J."/>
            <person name="Villa-Tanaca L."/>
            <person name="Hernandez-Rodriguez C."/>
        </authorList>
    </citation>
    <scope>NUCLEOTIDE SEQUENCE [LARGE SCALE GENOMIC DNA]</scope>
    <source>
        <strain evidence="1 2">ENCB-J15</strain>
    </source>
</reference>
<evidence type="ECO:0000313" key="1">
    <source>
        <dbReference type="EMBL" id="MDJ1643627.1"/>
    </source>
</evidence>
<name>A0ABT7DCV8_9ACTN</name>
<dbReference type="InterPro" id="IPR037143">
    <property type="entry name" value="4-PPantetheinyl_Trfase_dom_sf"/>
</dbReference>
<evidence type="ECO:0008006" key="3">
    <source>
        <dbReference type="Google" id="ProtNLM"/>
    </source>
</evidence>
<gene>
    <name evidence="1" type="ORF">P5W92_24945</name>
</gene>
<accession>A0ABT7DCV8</accession>
<proteinExistence type="predicted"/>
<comment type="caution">
    <text evidence="1">The sequence shown here is derived from an EMBL/GenBank/DDBJ whole genome shotgun (WGS) entry which is preliminary data.</text>
</comment>